<feature type="transmembrane region" description="Helical" evidence="10">
    <location>
        <begin position="20"/>
        <end position="42"/>
    </location>
</feature>
<dbReference type="GO" id="GO:0006813">
    <property type="term" value="P:potassium ion transport"/>
    <property type="evidence" value="ECO:0007669"/>
    <property type="project" value="UniProtKB-KW"/>
</dbReference>
<evidence type="ECO:0000256" key="8">
    <source>
        <dbReference type="ARBA" id="ARBA00023136"/>
    </source>
</evidence>
<keyword evidence="3" id="KW-0633">Potassium transport</keyword>
<dbReference type="EMBL" id="BJWL01000006">
    <property type="protein sequence ID" value="GFY88611.1"/>
    <property type="molecule type" value="Genomic_DNA"/>
</dbReference>
<dbReference type="Proteomes" id="UP000585474">
    <property type="component" value="Unassembled WGS sequence"/>
</dbReference>
<evidence type="ECO:0000256" key="5">
    <source>
        <dbReference type="ARBA" id="ARBA00022958"/>
    </source>
</evidence>
<evidence type="ECO:0000313" key="14">
    <source>
        <dbReference type="EMBL" id="GFY88611.1"/>
    </source>
</evidence>
<dbReference type="GO" id="GO:0015297">
    <property type="term" value="F:antiporter activity"/>
    <property type="evidence" value="ECO:0007669"/>
    <property type="project" value="InterPro"/>
</dbReference>
<keyword evidence="15" id="KW-1185">Reference proteome</keyword>
<evidence type="ECO:0000256" key="7">
    <source>
        <dbReference type="ARBA" id="ARBA00023065"/>
    </source>
</evidence>
<feature type="transmembrane region" description="Helical" evidence="10">
    <location>
        <begin position="120"/>
        <end position="143"/>
    </location>
</feature>
<feature type="transmembrane region" description="Helical" evidence="10">
    <location>
        <begin position="149"/>
        <end position="167"/>
    </location>
</feature>
<dbReference type="InterPro" id="IPR057290">
    <property type="entry name" value="CHX17_C"/>
</dbReference>
<reference evidence="14 15" key="1">
    <citation type="submission" date="2019-07" db="EMBL/GenBank/DDBJ databases">
        <title>De Novo Assembly of kiwifruit Actinidia rufa.</title>
        <authorList>
            <person name="Sugita-Konishi S."/>
            <person name="Sato K."/>
            <person name="Mori E."/>
            <person name="Abe Y."/>
            <person name="Kisaki G."/>
            <person name="Hamano K."/>
            <person name="Suezawa K."/>
            <person name="Otani M."/>
            <person name="Fukuda T."/>
            <person name="Manabe T."/>
            <person name="Gomi K."/>
            <person name="Tabuchi M."/>
            <person name="Akimitsu K."/>
            <person name="Kataoka I."/>
        </authorList>
    </citation>
    <scope>NUCLEOTIDE SEQUENCE [LARGE SCALE GENOMIC DNA]</scope>
    <source>
        <strain evidence="15">cv. Fuchu</strain>
    </source>
</reference>
<evidence type="ECO:0000256" key="9">
    <source>
        <dbReference type="ARBA" id="ARBA00038341"/>
    </source>
</evidence>
<evidence type="ECO:0000259" key="13">
    <source>
        <dbReference type="Pfam" id="PF23259"/>
    </source>
</evidence>
<keyword evidence="8 10" id="KW-0472">Membrane</keyword>
<feature type="domain" description="Cation/H(+) antiporter C-terminal" evidence="13">
    <location>
        <begin position="550"/>
        <end position="714"/>
    </location>
</feature>
<feature type="transmembrane region" description="Helical" evidence="10">
    <location>
        <begin position="54"/>
        <end position="76"/>
    </location>
</feature>
<evidence type="ECO:0000256" key="10">
    <source>
        <dbReference type="SAM" id="Phobius"/>
    </source>
</evidence>
<evidence type="ECO:0000256" key="1">
    <source>
        <dbReference type="ARBA" id="ARBA00004141"/>
    </source>
</evidence>
<evidence type="ECO:0000259" key="11">
    <source>
        <dbReference type="Pfam" id="PF00999"/>
    </source>
</evidence>
<keyword evidence="7" id="KW-0406">Ion transport</keyword>
<dbReference type="Pfam" id="PF23256">
    <property type="entry name" value="CHX17_2nd"/>
    <property type="match status" value="1"/>
</dbReference>
<dbReference type="InterPro" id="IPR006153">
    <property type="entry name" value="Cation/H_exchanger_TM"/>
</dbReference>
<dbReference type="Pfam" id="PF23259">
    <property type="entry name" value="CHX17_C"/>
    <property type="match status" value="1"/>
</dbReference>
<feature type="domain" description="Cation/H(+) antiporter central" evidence="12">
    <location>
        <begin position="403"/>
        <end position="538"/>
    </location>
</feature>
<dbReference type="GO" id="GO:0012505">
    <property type="term" value="C:endomembrane system"/>
    <property type="evidence" value="ECO:0007669"/>
    <property type="project" value="TreeGrafter"/>
</dbReference>
<feature type="transmembrane region" description="Helical" evidence="10">
    <location>
        <begin position="88"/>
        <end position="108"/>
    </location>
</feature>
<keyword evidence="4 10" id="KW-0812">Transmembrane</keyword>
<evidence type="ECO:0000256" key="3">
    <source>
        <dbReference type="ARBA" id="ARBA00022538"/>
    </source>
</evidence>
<accession>A0A7J0EQ51</accession>
<feature type="transmembrane region" description="Helical" evidence="10">
    <location>
        <begin position="188"/>
        <end position="221"/>
    </location>
</feature>
<feature type="transmembrane region" description="Helical" evidence="10">
    <location>
        <begin position="265"/>
        <end position="290"/>
    </location>
</feature>
<dbReference type="OrthoDB" id="2687058at2759"/>
<dbReference type="PANTHER" id="PTHR32468:SF143">
    <property type="entry name" value="CATION_H(+) ANTIPORTER 15-LIKE"/>
    <property type="match status" value="1"/>
</dbReference>
<dbReference type="InterPro" id="IPR050794">
    <property type="entry name" value="CPA2_transporter"/>
</dbReference>
<dbReference type="Pfam" id="PF00999">
    <property type="entry name" value="Na_H_Exchanger"/>
    <property type="match status" value="1"/>
</dbReference>
<sequence>MTRIQKHSPFFQAVFSVPSLVTLETMGNIGLIYFIFLLGLEMDITTISKVSKKAVAIALVGIFVPFAIGLALYHLLFPDFGKSFQMGALVWGVALSVTGLPVIAKILAKLKLLYTDIGKTAMSAALANEISSWVGLTVMISLGNNARNAPWALMSTIGFIAFCVFVIRPSIIWTIRRTLKEGYYSEETICVILTSVLACGLATDLFGTNSMIGAFVFGLMIPNGLLGPRFLEVLKGFVEDVLMPVFFTASGFRTNFDTLTSYSSWFLVAAVIAVACLSKVVSTLVVAFFHGMPLREGVALGVLMNTKGILALIAINTGRDRALLEDKAFTVIFIAILVMTMATQPIMSLLYKPKKSFLPNKHTAIQRLKQDAELRILACVHEAHSVAGIVNLLEASNPSRRSPIVVFSLHLIQLTGHTTALLIVHGPNRTTSQSDQGQVNHQILKAFEQFEEEHSGVLVHPLTAMSPYTTMHEDICNIAEDKRVTLIILPYHKRQTIHNNMEELNHAYKDVNDNVLVNSPCSVGILVDRGFGKSAAVAEDSGAEGIERHISMLFIGGADDREALCYARRMAGHPNVTLTVVRFLESKTDVDLRLSDLIEDETGKVSMEAMDAQVEIRLDESFISEFRHRTAGDKSIMYFEKAVRNGAETIETIKSMCQGFDLLIVGRGMGMSSPLTAGIDEWSEGSELGAIGNLLVASDFSSTVSILVVQQFAGARAAGEGLTNPWPSESHFEPFGKHRDMGNVY</sequence>
<organism evidence="14 15">
    <name type="scientific">Actinidia rufa</name>
    <dbReference type="NCBI Taxonomy" id="165716"/>
    <lineage>
        <taxon>Eukaryota</taxon>
        <taxon>Viridiplantae</taxon>
        <taxon>Streptophyta</taxon>
        <taxon>Embryophyta</taxon>
        <taxon>Tracheophyta</taxon>
        <taxon>Spermatophyta</taxon>
        <taxon>Magnoliopsida</taxon>
        <taxon>eudicotyledons</taxon>
        <taxon>Gunneridae</taxon>
        <taxon>Pentapetalae</taxon>
        <taxon>asterids</taxon>
        <taxon>Ericales</taxon>
        <taxon>Actinidiaceae</taxon>
        <taxon>Actinidia</taxon>
    </lineage>
</organism>
<proteinExistence type="inferred from homology"/>
<dbReference type="GO" id="GO:0006885">
    <property type="term" value="P:regulation of pH"/>
    <property type="evidence" value="ECO:0007669"/>
    <property type="project" value="TreeGrafter"/>
</dbReference>
<feature type="transmembrane region" description="Helical" evidence="10">
    <location>
        <begin position="297"/>
        <end position="316"/>
    </location>
</feature>
<comment type="subcellular location">
    <subcellularLocation>
        <location evidence="1">Membrane</location>
        <topology evidence="1">Multi-pass membrane protein</topology>
    </subcellularLocation>
</comment>
<dbReference type="GO" id="GO:0016020">
    <property type="term" value="C:membrane"/>
    <property type="evidence" value="ECO:0007669"/>
    <property type="project" value="UniProtKB-SubCell"/>
</dbReference>
<keyword evidence="5" id="KW-0630">Potassium</keyword>
<evidence type="ECO:0000256" key="6">
    <source>
        <dbReference type="ARBA" id="ARBA00022989"/>
    </source>
</evidence>
<gene>
    <name evidence="14" type="ORF">Acr_06g0005510</name>
</gene>
<comment type="similarity">
    <text evidence="9">Belongs to the monovalent cation:proton antiporter 2 (CPA2) transporter (TC 2.A.37) family. CHX (TC 2.A.37.4) subfamily.</text>
</comment>
<keyword evidence="2" id="KW-0813">Transport</keyword>
<dbReference type="InterPro" id="IPR057291">
    <property type="entry name" value="CHX17_2nd"/>
</dbReference>
<feature type="domain" description="Cation/H+ exchanger transmembrane" evidence="11">
    <location>
        <begin position="17"/>
        <end position="346"/>
    </location>
</feature>
<dbReference type="AlphaFoldDB" id="A0A7J0EQ51"/>
<evidence type="ECO:0000256" key="2">
    <source>
        <dbReference type="ARBA" id="ARBA00022448"/>
    </source>
</evidence>
<keyword evidence="6 10" id="KW-1133">Transmembrane helix</keyword>
<evidence type="ECO:0000256" key="4">
    <source>
        <dbReference type="ARBA" id="ARBA00022692"/>
    </source>
</evidence>
<dbReference type="Gene3D" id="1.20.1530.20">
    <property type="match status" value="1"/>
</dbReference>
<dbReference type="Gene3D" id="3.40.50.12370">
    <property type="match status" value="1"/>
</dbReference>
<dbReference type="PANTHER" id="PTHR32468">
    <property type="entry name" value="CATION/H + ANTIPORTER"/>
    <property type="match status" value="1"/>
</dbReference>
<protein>
    <submittedName>
        <fullName evidence="14">Cation/H+ exchanger 23</fullName>
    </submittedName>
</protein>
<dbReference type="InterPro" id="IPR038770">
    <property type="entry name" value="Na+/solute_symporter_sf"/>
</dbReference>
<dbReference type="GO" id="GO:1902600">
    <property type="term" value="P:proton transmembrane transport"/>
    <property type="evidence" value="ECO:0007669"/>
    <property type="project" value="InterPro"/>
</dbReference>
<comment type="caution">
    <text evidence="14">The sequence shown here is derived from an EMBL/GenBank/DDBJ whole genome shotgun (WGS) entry which is preliminary data.</text>
</comment>
<evidence type="ECO:0000313" key="15">
    <source>
        <dbReference type="Proteomes" id="UP000585474"/>
    </source>
</evidence>
<name>A0A7J0EQ51_9ERIC</name>
<feature type="transmembrane region" description="Helical" evidence="10">
    <location>
        <begin position="328"/>
        <end position="351"/>
    </location>
</feature>
<evidence type="ECO:0000259" key="12">
    <source>
        <dbReference type="Pfam" id="PF23256"/>
    </source>
</evidence>